<keyword evidence="5" id="KW-0539">Nucleus</keyword>
<dbReference type="Proteomes" id="UP000014760">
    <property type="component" value="Unassembled WGS sequence"/>
</dbReference>
<dbReference type="STRING" id="283909.R7TR55"/>
<proteinExistence type="predicted"/>
<gene>
    <name evidence="6" type="ORF">CAPTEDRAFT_184728</name>
</gene>
<dbReference type="Gene3D" id="3.30.70.330">
    <property type="match status" value="1"/>
</dbReference>
<dbReference type="SUPFAM" id="SSF54928">
    <property type="entry name" value="RNA-binding domain, RBD"/>
    <property type="match status" value="1"/>
</dbReference>
<dbReference type="AlphaFoldDB" id="R7TR55"/>
<evidence type="ECO:0000313" key="7">
    <source>
        <dbReference type="EnsemblMetazoa" id="CapteP184728"/>
    </source>
</evidence>
<reference evidence="6 8" key="2">
    <citation type="journal article" date="2013" name="Nature">
        <title>Insights into bilaterian evolution from three spiralian genomes.</title>
        <authorList>
            <person name="Simakov O."/>
            <person name="Marletaz F."/>
            <person name="Cho S.J."/>
            <person name="Edsinger-Gonzales E."/>
            <person name="Havlak P."/>
            <person name="Hellsten U."/>
            <person name="Kuo D.H."/>
            <person name="Larsson T."/>
            <person name="Lv J."/>
            <person name="Arendt D."/>
            <person name="Savage R."/>
            <person name="Osoegawa K."/>
            <person name="de Jong P."/>
            <person name="Grimwood J."/>
            <person name="Chapman J.A."/>
            <person name="Shapiro H."/>
            <person name="Aerts A."/>
            <person name="Otillar R.P."/>
            <person name="Terry A.Y."/>
            <person name="Boore J.L."/>
            <person name="Grigoriev I.V."/>
            <person name="Lindberg D.R."/>
            <person name="Seaver E.C."/>
            <person name="Weisblat D.A."/>
            <person name="Putnam N.H."/>
            <person name="Rokhsar D.S."/>
        </authorList>
    </citation>
    <scope>NUCLEOTIDE SEQUENCE</scope>
    <source>
        <strain evidence="6 8">I ESC-2004</strain>
    </source>
</reference>
<evidence type="ECO:0000256" key="5">
    <source>
        <dbReference type="ARBA" id="ARBA00023242"/>
    </source>
</evidence>
<dbReference type="GO" id="GO:0005637">
    <property type="term" value="C:nuclear inner membrane"/>
    <property type="evidence" value="ECO:0007669"/>
    <property type="project" value="UniProtKB-SubCell"/>
</dbReference>
<evidence type="ECO:0000313" key="6">
    <source>
        <dbReference type="EMBL" id="ELT96378.1"/>
    </source>
</evidence>
<dbReference type="HOGENOM" id="CLU_1112278_0_0_1"/>
<reference evidence="7" key="3">
    <citation type="submission" date="2015-06" db="UniProtKB">
        <authorList>
            <consortium name="EnsemblMetazoa"/>
        </authorList>
    </citation>
    <scope>IDENTIFICATION</scope>
</reference>
<dbReference type="InterPro" id="IPR012677">
    <property type="entry name" value="Nucleotide-bd_a/b_plait_sf"/>
</dbReference>
<keyword evidence="8" id="KW-1185">Reference proteome</keyword>
<dbReference type="Gene3D" id="1.10.10.1180">
    <property type="entry name" value="MAN1, winged-helix domain"/>
    <property type="match status" value="1"/>
</dbReference>
<keyword evidence="2" id="KW-0812">Transmembrane</keyword>
<keyword evidence="4" id="KW-0472">Membrane</keyword>
<dbReference type="OrthoDB" id="118234at2759"/>
<dbReference type="EnsemblMetazoa" id="CapteT184728">
    <property type="protein sequence ID" value="CapteP184728"/>
    <property type="gene ID" value="CapteG184728"/>
</dbReference>
<evidence type="ECO:0000256" key="3">
    <source>
        <dbReference type="ARBA" id="ARBA00022989"/>
    </source>
</evidence>
<reference evidence="8" key="1">
    <citation type="submission" date="2012-12" db="EMBL/GenBank/DDBJ databases">
        <authorList>
            <person name="Hellsten U."/>
            <person name="Grimwood J."/>
            <person name="Chapman J.A."/>
            <person name="Shapiro H."/>
            <person name="Aerts A."/>
            <person name="Otillar R.P."/>
            <person name="Terry A.Y."/>
            <person name="Boore J.L."/>
            <person name="Simakov O."/>
            <person name="Marletaz F."/>
            <person name="Cho S.-J."/>
            <person name="Edsinger-Gonzales E."/>
            <person name="Havlak P."/>
            <person name="Kuo D.-H."/>
            <person name="Larsson T."/>
            <person name="Lv J."/>
            <person name="Arendt D."/>
            <person name="Savage R."/>
            <person name="Osoegawa K."/>
            <person name="de Jong P."/>
            <person name="Lindberg D.R."/>
            <person name="Seaver E.C."/>
            <person name="Weisblat D.A."/>
            <person name="Putnam N.H."/>
            <person name="Grigoriev I.V."/>
            <person name="Rokhsar D.S."/>
        </authorList>
    </citation>
    <scope>NUCLEOTIDE SEQUENCE</scope>
    <source>
        <strain evidence="8">I ESC-2004</strain>
    </source>
</reference>
<evidence type="ECO:0000256" key="2">
    <source>
        <dbReference type="ARBA" id="ARBA00022692"/>
    </source>
</evidence>
<keyword evidence="3" id="KW-1133">Transmembrane helix</keyword>
<dbReference type="PANTHER" id="PTHR13428">
    <property type="entry name" value="INNER NUCLEAR MEMBRANE PROTEIN MAN1 LEM DOMAIN CONTAINING PROTEIN"/>
    <property type="match status" value="1"/>
</dbReference>
<dbReference type="FunFam" id="3.30.70.330:FF:000176">
    <property type="entry name" value="Inner nuclear membrane protein Man1"/>
    <property type="match status" value="1"/>
</dbReference>
<dbReference type="EMBL" id="KB308842">
    <property type="protein sequence ID" value="ELT96378.1"/>
    <property type="molecule type" value="Genomic_DNA"/>
</dbReference>
<dbReference type="InterPro" id="IPR052277">
    <property type="entry name" value="INM_ESCRT-Associated"/>
</dbReference>
<protein>
    <recommendedName>
        <fullName evidence="9">RRM domain-containing protein</fullName>
    </recommendedName>
</protein>
<evidence type="ECO:0000256" key="1">
    <source>
        <dbReference type="ARBA" id="ARBA00004540"/>
    </source>
</evidence>
<evidence type="ECO:0008006" key="9">
    <source>
        <dbReference type="Google" id="ProtNLM"/>
    </source>
</evidence>
<dbReference type="GO" id="GO:0031490">
    <property type="term" value="F:chromatin DNA binding"/>
    <property type="evidence" value="ECO:0007669"/>
    <property type="project" value="TreeGrafter"/>
</dbReference>
<dbReference type="InterPro" id="IPR041885">
    <property type="entry name" value="MAN1_winged_helix_dom"/>
</dbReference>
<dbReference type="InterPro" id="IPR034394">
    <property type="entry name" value="Man1_RRM"/>
</dbReference>
<dbReference type="CDD" id="cd12286">
    <property type="entry name" value="RRM_Man1"/>
    <property type="match status" value="1"/>
</dbReference>
<dbReference type="GO" id="GO:0006998">
    <property type="term" value="P:nuclear envelope organization"/>
    <property type="evidence" value="ECO:0007669"/>
    <property type="project" value="TreeGrafter"/>
</dbReference>
<dbReference type="PANTHER" id="PTHR13428:SF12">
    <property type="entry name" value="INNER NUCLEAR MEMBRANE PROTEIN MAN1"/>
    <property type="match status" value="1"/>
</dbReference>
<evidence type="ECO:0000313" key="8">
    <source>
        <dbReference type="Proteomes" id="UP000014760"/>
    </source>
</evidence>
<dbReference type="OMA" id="HIHVERY"/>
<accession>R7TR55</accession>
<dbReference type="InterPro" id="IPR035979">
    <property type="entry name" value="RBD_domain_sf"/>
</dbReference>
<name>R7TR55_CAPTE</name>
<comment type="subcellular location">
    <subcellularLocation>
        <location evidence="1">Nucleus inner membrane</location>
    </subcellularLocation>
</comment>
<sequence length="202" mass="23302">MLIPPQDRKKKLNLWREVVKFIDANESRIRAEEQCIEDEEFIVWRWLQNTANGRKRKVWQGQAFGAKESSNMPAFRPTKCLKIRNMFDAEVEYGEDWHVHIQDAILEKCGPDHSIVHMAVDKSSKEGCVFVMCASSEASGRAFHALHGWWFDGILITVKFLRLERYYERFPDAIGCTQPLIPSNSEGNSLSVPFHQSITESS</sequence>
<dbReference type="EMBL" id="AMQN01011347">
    <property type="status" value="NOT_ANNOTATED_CDS"/>
    <property type="molecule type" value="Genomic_DNA"/>
</dbReference>
<dbReference type="GO" id="GO:0030514">
    <property type="term" value="P:negative regulation of BMP signaling pathway"/>
    <property type="evidence" value="ECO:0007669"/>
    <property type="project" value="TreeGrafter"/>
</dbReference>
<organism evidence="6">
    <name type="scientific">Capitella teleta</name>
    <name type="common">Polychaete worm</name>
    <dbReference type="NCBI Taxonomy" id="283909"/>
    <lineage>
        <taxon>Eukaryota</taxon>
        <taxon>Metazoa</taxon>
        <taxon>Spiralia</taxon>
        <taxon>Lophotrochozoa</taxon>
        <taxon>Annelida</taxon>
        <taxon>Polychaeta</taxon>
        <taxon>Sedentaria</taxon>
        <taxon>Scolecida</taxon>
        <taxon>Capitellidae</taxon>
        <taxon>Capitella</taxon>
    </lineage>
</organism>
<evidence type="ECO:0000256" key="4">
    <source>
        <dbReference type="ARBA" id="ARBA00023136"/>
    </source>
</evidence>